<protein>
    <submittedName>
        <fullName evidence="1">Uncharacterized protein</fullName>
    </submittedName>
</protein>
<evidence type="ECO:0000313" key="1">
    <source>
        <dbReference type="EMBL" id="MDH6061186.1"/>
    </source>
</evidence>
<evidence type="ECO:0000313" key="2">
    <source>
        <dbReference type="Proteomes" id="UP001159387"/>
    </source>
</evidence>
<dbReference type="RefSeq" id="WP_280655172.1">
    <property type="nucleotide sequence ID" value="NZ_JANQDH010000079.1"/>
</dbReference>
<keyword evidence="2" id="KW-1185">Reference proteome</keyword>
<gene>
    <name evidence="1" type="ORF">NWP17_12175</name>
</gene>
<comment type="caution">
    <text evidence="1">The sequence shown here is derived from an EMBL/GenBank/DDBJ whole genome shotgun (WGS) entry which is preliminary data.</text>
</comment>
<dbReference type="AlphaFoldDB" id="A0AA43GTQ0"/>
<accession>A0AA43GTQ0</accession>
<reference evidence="1 2" key="1">
    <citation type="journal article" date="2023" name="J. Phycol.">
        <title>Chrysosporum ovalisporum is synonymous with the true-branching cyanobacterium Umezakia natans (Nostocales/Aphanizomenonaceae).</title>
        <authorList>
            <person name="McGregor G.B."/>
            <person name="Sendall B.C."/>
            <person name="Niiyama Y."/>
            <person name="Tuji A."/>
            <person name="Willis A."/>
        </authorList>
    </citation>
    <scope>NUCLEOTIDE SEQUENCE [LARGE SCALE GENOMIC DNA]</scope>
    <source>
        <strain evidence="1 2">ANA360D</strain>
    </source>
</reference>
<dbReference type="Proteomes" id="UP001159387">
    <property type="component" value="Unassembled WGS sequence"/>
</dbReference>
<organism evidence="1 2">
    <name type="scientific">Chrysosporum bergii ANA360D</name>
    <dbReference type="NCBI Taxonomy" id="617107"/>
    <lineage>
        <taxon>Bacteria</taxon>
        <taxon>Bacillati</taxon>
        <taxon>Cyanobacteriota</taxon>
        <taxon>Cyanophyceae</taxon>
        <taxon>Nostocales</taxon>
        <taxon>Nodulariaceae</taxon>
        <taxon>Chrysosporum</taxon>
    </lineage>
</organism>
<sequence length="61" mass="6799">MAQDHPNFKTTRALIALLLYHILRMSTLYQSTYKQVGESSAKDGLKMHILPPPLCLSSVLG</sequence>
<dbReference type="EMBL" id="JANQDH010000079">
    <property type="protein sequence ID" value="MDH6061186.1"/>
    <property type="molecule type" value="Genomic_DNA"/>
</dbReference>
<proteinExistence type="predicted"/>
<name>A0AA43GTQ0_9CYAN</name>